<comment type="caution">
    <text evidence="1">The sequence shown here is derived from an EMBL/GenBank/DDBJ whole genome shotgun (WGS) entry which is preliminary data.</text>
</comment>
<protein>
    <submittedName>
        <fullName evidence="1">Uncharacterized protein</fullName>
    </submittedName>
</protein>
<gene>
    <name evidence="1" type="ORF">L6164_019108</name>
</gene>
<keyword evidence="2" id="KW-1185">Reference proteome</keyword>
<organism evidence="1 2">
    <name type="scientific">Bauhinia variegata</name>
    <name type="common">Purple orchid tree</name>
    <name type="synonym">Phanera variegata</name>
    <dbReference type="NCBI Taxonomy" id="167791"/>
    <lineage>
        <taxon>Eukaryota</taxon>
        <taxon>Viridiplantae</taxon>
        <taxon>Streptophyta</taxon>
        <taxon>Embryophyta</taxon>
        <taxon>Tracheophyta</taxon>
        <taxon>Spermatophyta</taxon>
        <taxon>Magnoliopsida</taxon>
        <taxon>eudicotyledons</taxon>
        <taxon>Gunneridae</taxon>
        <taxon>Pentapetalae</taxon>
        <taxon>rosids</taxon>
        <taxon>fabids</taxon>
        <taxon>Fabales</taxon>
        <taxon>Fabaceae</taxon>
        <taxon>Cercidoideae</taxon>
        <taxon>Cercideae</taxon>
        <taxon>Bauhiniinae</taxon>
        <taxon>Bauhinia</taxon>
    </lineage>
</organism>
<evidence type="ECO:0000313" key="1">
    <source>
        <dbReference type="EMBL" id="KAI4334410.1"/>
    </source>
</evidence>
<reference evidence="1 2" key="1">
    <citation type="journal article" date="2022" name="DNA Res.">
        <title>Chromosomal-level genome assembly of the orchid tree Bauhinia variegata (Leguminosae; Cercidoideae) supports the allotetraploid origin hypothesis of Bauhinia.</title>
        <authorList>
            <person name="Zhong Y."/>
            <person name="Chen Y."/>
            <person name="Zheng D."/>
            <person name="Pang J."/>
            <person name="Liu Y."/>
            <person name="Luo S."/>
            <person name="Meng S."/>
            <person name="Qian L."/>
            <person name="Wei D."/>
            <person name="Dai S."/>
            <person name="Zhou R."/>
        </authorList>
    </citation>
    <scope>NUCLEOTIDE SEQUENCE [LARGE SCALE GENOMIC DNA]</scope>
    <source>
        <strain evidence="1">BV-YZ2020</strain>
    </source>
</reference>
<name>A0ACB9NE84_BAUVA</name>
<accession>A0ACB9NE84</accession>
<dbReference type="EMBL" id="CM039432">
    <property type="protein sequence ID" value="KAI4334410.1"/>
    <property type="molecule type" value="Genomic_DNA"/>
</dbReference>
<proteinExistence type="predicted"/>
<dbReference type="Proteomes" id="UP000828941">
    <property type="component" value="Chromosome 7"/>
</dbReference>
<evidence type="ECO:0000313" key="2">
    <source>
        <dbReference type="Proteomes" id="UP000828941"/>
    </source>
</evidence>
<sequence length="145" mass="16094">MVVGFVNFEDEEQLNKSSEELEGKSIGNKTLKVADVIPRSFEKKNNSTAALPQEAKENTDIHDPSNGTTTVDGDTNDSSVSNTESLRDVVTPLAHMPYVDQLEHKRSSFMQILKKLTRNTRKACPSGVSLPEWILKSKDVGDIYL</sequence>